<sequence length="63" mass="6876">MEFEVQGMTCGHCERAVTKAVQALDPDARVAVDRAAGRVSVDSRTDPQAVRKAIEDEGYRVGR</sequence>
<dbReference type="GO" id="GO:0046872">
    <property type="term" value="F:metal ion binding"/>
    <property type="evidence" value="ECO:0007669"/>
    <property type="project" value="InterPro"/>
</dbReference>
<dbReference type="CDD" id="cd00371">
    <property type="entry name" value="HMA"/>
    <property type="match status" value="1"/>
</dbReference>
<dbReference type="Proteomes" id="UP000199286">
    <property type="component" value="Unassembled WGS sequence"/>
</dbReference>
<dbReference type="Pfam" id="PF00403">
    <property type="entry name" value="HMA"/>
    <property type="match status" value="1"/>
</dbReference>
<reference evidence="2 3" key="1">
    <citation type="submission" date="2016-10" db="EMBL/GenBank/DDBJ databases">
        <authorList>
            <person name="de Groot N.N."/>
        </authorList>
    </citation>
    <scope>NUCLEOTIDE SEQUENCE [LARGE SCALE GENOMIC DNA]</scope>
    <source>
        <strain evidence="2 3">DSM 26880</strain>
    </source>
</reference>
<dbReference type="InterPro" id="IPR036163">
    <property type="entry name" value="HMA_dom_sf"/>
</dbReference>
<feature type="domain" description="HMA" evidence="1">
    <location>
        <begin position="1"/>
        <end position="62"/>
    </location>
</feature>
<dbReference type="SUPFAM" id="SSF55008">
    <property type="entry name" value="HMA, heavy metal-associated domain"/>
    <property type="match status" value="1"/>
</dbReference>
<dbReference type="RefSeq" id="WP_089886541.1">
    <property type="nucleotide sequence ID" value="NZ_FNPF01000046.1"/>
</dbReference>
<organism evidence="2 3">
    <name type="scientific">Citreimonas salinaria</name>
    <dbReference type="NCBI Taxonomy" id="321339"/>
    <lineage>
        <taxon>Bacteria</taxon>
        <taxon>Pseudomonadati</taxon>
        <taxon>Pseudomonadota</taxon>
        <taxon>Alphaproteobacteria</taxon>
        <taxon>Rhodobacterales</taxon>
        <taxon>Roseobacteraceae</taxon>
        <taxon>Citreimonas</taxon>
    </lineage>
</organism>
<dbReference type="EMBL" id="FNPF01000046">
    <property type="protein sequence ID" value="SDY95685.1"/>
    <property type="molecule type" value="Genomic_DNA"/>
</dbReference>
<accession>A0A1H3P4D2</accession>
<evidence type="ECO:0000259" key="1">
    <source>
        <dbReference type="PROSITE" id="PS50846"/>
    </source>
</evidence>
<dbReference type="STRING" id="321339.SAMN05444340_1465"/>
<dbReference type="Gene3D" id="3.30.70.100">
    <property type="match status" value="1"/>
</dbReference>
<gene>
    <name evidence="2" type="ORF">SAMN05444340_1465</name>
</gene>
<dbReference type="PROSITE" id="PS50846">
    <property type="entry name" value="HMA_2"/>
    <property type="match status" value="1"/>
</dbReference>
<dbReference type="InterPro" id="IPR006121">
    <property type="entry name" value="HMA_dom"/>
</dbReference>
<name>A0A1H3P4D2_9RHOB</name>
<proteinExistence type="predicted"/>
<evidence type="ECO:0000313" key="3">
    <source>
        <dbReference type="Proteomes" id="UP000199286"/>
    </source>
</evidence>
<evidence type="ECO:0000313" key="2">
    <source>
        <dbReference type="EMBL" id="SDY95685.1"/>
    </source>
</evidence>
<protein>
    <submittedName>
        <fullName evidence="2">Copper chaperone</fullName>
    </submittedName>
</protein>
<keyword evidence="3" id="KW-1185">Reference proteome</keyword>
<dbReference type="AlphaFoldDB" id="A0A1H3P4D2"/>